<keyword evidence="4" id="KW-1185">Reference proteome</keyword>
<dbReference type="InParanoid" id="A0A0Q9XGB4"/>
<evidence type="ECO:0000256" key="2">
    <source>
        <dbReference type="SAM" id="SignalP"/>
    </source>
</evidence>
<keyword evidence="1" id="KW-0812">Transmembrane</keyword>
<sequence length="154" mass="16947">MEKFKILIIYLGFSFSIPYLTSCVNGQNICLTCENLESCTVNETFVSNHEDDDNKIVLRGPQDESDPKIDNCMIPNYTIKGQLTDLVCSTSHDNKCHAIRPENKKAPTSQLCAECGFICGCTGNLLESLGVGKGVVVNFILILSCLLAFFILTI</sequence>
<feature type="chain" id="PRO_5006387909" description="DUF753 domain-containing protein" evidence="2">
    <location>
        <begin position="24"/>
        <end position="154"/>
    </location>
</feature>
<dbReference type="KEGG" id="dmo:Dmoj_GI26616"/>
<organism evidence="3 4">
    <name type="scientific">Drosophila mojavensis</name>
    <name type="common">Fruit fly</name>
    <dbReference type="NCBI Taxonomy" id="7230"/>
    <lineage>
        <taxon>Eukaryota</taxon>
        <taxon>Metazoa</taxon>
        <taxon>Ecdysozoa</taxon>
        <taxon>Arthropoda</taxon>
        <taxon>Hexapoda</taxon>
        <taxon>Insecta</taxon>
        <taxon>Pterygota</taxon>
        <taxon>Neoptera</taxon>
        <taxon>Endopterygota</taxon>
        <taxon>Diptera</taxon>
        <taxon>Brachycera</taxon>
        <taxon>Muscomorpha</taxon>
        <taxon>Ephydroidea</taxon>
        <taxon>Drosophilidae</taxon>
        <taxon>Drosophila</taxon>
    </lineage>
</organism>
<feature type="transmembrane region" description="Helical" evidence="1">
    <location>
        <begin position="135"/>
        <end position="153"/>
    </location>
</feature>
<reference evidence="3 4" key="1">
    <citation type="journal article" date="2007" name="Nature">
        <title>Evolution of genes and genomes on the Drosophila phylogeny.</title>
        <authorList>
            <consortium name="Drosophila 12 Genomes Consortium"/>
            <person name="Clark A.G."/>
            <person name="Eisen M.B."/>
            <person name="Smith D.R."/>
            <person name="Bergman C.M."/>
            <person name="Oliver B."/>
            <person name="Markow T.A."/>
            <person name="Kaufman T.C."/>
            <person name="Kellis M."/>
            <person name="Gelbart W."/>
            <person name="Iyer V.N."/>
            <person name="Pollard D.A."/>
            <person name="Sackton T.B."/>
            <person name="Larracuente A.M."/>
            <person name="Singh N.D."/>
            <person name="Abad J.P."/>
            <person name="Abt D.N."/>
            <person name="Adryan B."/>
            <person name="Aguade M."/>
            <person name="Akashi H."/>
            <person name="Anderson W.W."/>
            <person name="Aquadro C.F."/>
            <person name="Ardell D.H."/>
            <person name="Arguello R."/>
            <person name="Artieri C.G."/>
            <person name="Barbash D.A."/>
            <person name="Barker D."/>
            <person name="Barsanti P."/>
            <person name="Batterham P."/>
            <person name="Batzoglou S."/>
            <person name="Begun D."/>
            <person name="Bhutkar A."/>
            <person name="Blanco E."/>
            <person name="Bosak S.A."/>
            <person name="Bradley R.K."/>
            <person name="Brand A.D."/>
            <person name="Brent M.R."/>
            <person name="Brooks A.N."/>
            <person name="Brown R.H."/>
            <person name="Butlin R.K."/>
            <person name="Caggese C."/>
            <person name="Calvi B.R."/>
            <person name="Bernardo de Carvalho A."/>
            <person name="Caspi A."/>
            <person name="Castrezana S."/>
            <person name="Celniker S.E."/>
            <person name="Chang J.L."/>
            <person name="Chapple C."/>
            <person name="Chatterji S."/>
            <person name="Chinwalla A."/>
            <person name="Civetta A."/>
            <person name="Clifton S.W."/>
            <person name="Comeron J.M."/>
            <person name="Costello J.C."/>
            <person name="Coyne J.A."/>
            <person name="Daub J."/>
            <person name="David R.G."/>
            <person name="Delcher A.L."/>
            <person name="Delehaunty K."/>
            <person name="Do C.B."/>
            <person name="Ebling H."/>
            <person name="Edwards K."/>
            <person name="Eickbush T."/>
            <person name="Evans J.D."/>
            <person name="Filipski A."/>
            <person name="Findeiss S."/>
            <person name="Freyhult E."/>
            <person name="Fulton L."/>
            <person name="Fulton R."/>
            <person name="Garcia A.C."/>
            <person name="Gardiner A."/>
            <person name="Garfield D.A."/>
            <person name="Garvin B.E."/>
            <person name="Gibson G."/>
            <person name="Gilbert D."/>
            <person name="Gnerre S."/>
            <person name="Godfrey J."/>
            <person name="Good R."/>
            <person name="Gotea V."/>
            <person name="Gravely B."/>
            <person name="Greenberg A.J."/>
            <person name="Griffiths-Jones S."/>
            <person name="Gross S."/>
            <person name="Guigo R."/>
            <person name="Gustafson E.A."/>
            <person name="Haerty W."/>
            <person name="Hahn M.W."/>
            <person name="Halligan D.L."/>
            <person name="Halpern A.L."/>
            <person name="Halter G.M."/>
            <person name="Han M.V."/>
            <person name="Heger A."/>
            <person name="Hillier L."/>
            <person name="Hinrichs A.S."/>
            <person name="Holmes I."/>
            <person name="Hoskins R.A."/>
            <person name="Hubisz M.J."/>
            <person name="Hultmark D."/>
            <person name="Huntley M.A."/>
            <person name="Jaffe D.B."/>
            <person name="Jagadeeshan S."/>
            <person name="Jeck W.R."/>
            <person name="Johnson J."/>
            <person name="Jones C.D."/>
            <person name="Jordan W.C."/>
            <person name="Karpen G.H."/>
            <person name="Kataoka E."/>
            <person name="Keightley P.D."/>
            <person name="Kheradpour P."/>
            <person name="Kirkness E.F."/>
            <person name="Koerich L.B."/>
            <person name="Kristiansen K."/>
            <person name="Kudrna D."/>
            <person name="Kulathinal R.J."/>
            <person name="Kumar S."/>
            <person name="Kwok R."/>
            <person name="Lander E."/>
            <person name="Langley C.H."/>
            <person name="Lapoint R."/>
            <person name="Lazzaro B.P."/>
            <person name="Lee S.J."/>
            <person name="Levesque L."/>
            <person name="Li R."/>
            <person name="Lin C.F."/>
            <person name="Lin M.F."/>
            <person name="Lindblad-Toh K."/>
            <person name="Llopart A."/>
            <person name="Long M."/>
            <person name="Low L."/>
            <person name="Lozovsky E."/>
            <person name="Lu J."/>
            <person name="Luo M."/>
            <person name="Machado C.A."/>
            <person name="Makalowski W."/>
            <person name="Marzo M."/>
            <person name="Matsuda M."/>
            <person name="Matzkin L."/>
            <person name="McAllister B."/>
            <person name="McBride C.S."/>
            <person name="McKernan B."/>
            <person name="McKernan K."/>
            <person name="Mendez-Lago M."/>
            <person name="Minx P."/>
            <person name="Mollenhauer M.U."/>
            <person name="Montooth K."/>
            <person name="Mount S.M."/>
            <person name="Mu X."/>
            <person name="Myers E."/>
            <person name="Negre B."/>
            <person name="Newfeld S."/>
            <person name="Nielsen R."/>
            <person name="Noor M.A."/>
            <person name="O'Grady P."/>
            <person name="Pachter L."/>
            <person name="Papaceit M."/>
            <person name="Parisi M.J."/>
            <person name="Parisi M."/>
            <person name="Parts L."/>
            <person name="Pedersen J.S."/>
            <person name="Pesole G."/>
            <person name="Phillippy A.M."/>
            <person name="Ponting C.P."/>
            <person name="Pop M."/>
            <person name="Porcelli D."/>
            <person name="Powell J.R."/>
            <person name="Prohaska S."/>
            <person name="Pruitt K."/>
            <person name="Puig M."/>
            <person name="Quesneville H."/>
            <person name="Ram K.R."/>
            <person name="Rand D."/>
            <person name="Rasmussen M.D."/>
            <person name="Reed L.K."/>
            <person name="Reenan R."/>
            <person name="Reily A."/>
            <person name="Remington K.A."/>
            <person name="Rieger T.T."/>
            <person name="Ritchie M.G."/>
            <person name="Robin C."/>
            <person name="Rogers Y.H."/>
            <person name="Rohde C."/>
            <person name="Rozas J."/>
            <person name="Rubenfield M.J."/>
            <person name="Ruiz A."/>
            <person name="Russo S."/>
            <person name="Salzberg S.L."/>
            <person name="Sanchez-Gracia A."/>
            <person name="Saranga D.J."/>
            <person name="Sato H."/>
            <person name="Schaeffer S.W."/>
            <person name="Schatz M.C."/>
            <person name="Schlenke T."/>
            <person name="Schwartz R."/>
            <person name="Segarra C."/>
            <person name="Singh R.S."/>
            <person name="Sirot L."/>
            <person name="Sirota M."/>
            <person name="Sisneros N.B."/>
            <person name="Smith C.D."/>
            <person name="Smith T.F."/>
            <person name="Spieth J."/>
            <person name="Stage D.E."/>
            <person name="Stark A."/>
            <person name="Stephan W."/>
            <person name="Strausberg R.L."/>
            <person name="Strempel S."/>
            <person name="Sturgill D."/>
            <person name="Sutton G."/>
            <person name="Sutton G.G."/>
            <person name="Tao W."/>
            <person name="Teichmann S."/>
            <person name="Tobari Y.N."/>
            <person name="Tomimura Y."/>
            <person name="Tsolas J.M."/>
            <person name="Valente V.L."/>
            <person name="Venter E."/>
            <person name="Venter J.C."/>
            <person name="Vicario S."/>
            <person name="Vieira F.G."/>
            <person name="Vilella A.J."/>
            <person name="Villasante A."/>
            <person name="Walenz B."/>
            <person name="Wang J."/>
            <person name="Wasserman M."/>
            <person name="Watts T."/>
            <person name="Wilson D."/>
            <person name="Wilson R.K."/>
            <person name="Wing R.A."/>
            <person name="Wolfner M.F."/>
            <person name="Wong A."/>
            <person name="Wong G.K."/>
            <person name="Wu C.I."/>
            <person name="Wu G."/>
            <person name="Yamamoto D."/>
            <person name="Yang H.P."/>
            <person name="Yang S.P."/>
            <person name="Yorke J.A."/>
            <person name="Yoshida K."/>
            <person name="Zdobnov E."/>
            <person name="Zhang P."/>
            <person name="Zhang Y."/>
            <person name="Zimin A.V."/>
            <person name="Baldwin J."/>
            <person name="Abdouelleil A."/>
            <person name="Abdulkadir J."/>
            <person name="Abebe A."/>
            <person name="Abera B."/>
            <person name="Abreu J."/>
            <person name="Acer S.C."/>
            <person name="Aftuck L."/>
            <person name="Alexander A."/>
            <person name="An P."/>
            <person name="Anderson E."/>
            <person name="Anderson S."/>
            <person name="Arachi H."/>
            <person name="Azer M."/>
            <person name="Bachantsang P."/>
            <person name="Barry A."/>
            <person name="Bayul T."/>
            <person name="Berlin A."/>
            <person name="Bessette D."/>
            <person name="Bloom T."/>
            <person name="Blye J."/>
            <person name="Boguslavskiy L."/>
            <person name="Bonnet C."/>
            <person name="Boukhgalter B."/>
            <person name="Bourzgui I."/>
            <person name="Brown A."/>
            <person name="Cahill P."/>
            <person name="Channer S."/>
            <person name="Cheshatsang Y."/>
            <person name="Chuda L."/>
            <person name="Citroen M."/>
            <person name="Collymore A."/>
            <person name="Cooke P."/>
            <person name="Costello M."/>
            <person name="D'Aco K."/>
            <person name="Daza R."/>
            <person name="De Haan G."/>
            <person name="DeGray S."/>
            <person name="DeMaso C."/>
            <person name="Dhargay N."/>
            <person name="Dooley K."/>
            <person name="Dooley E."/>
            <person name="Doricent M."/>
            <person name="Dorje P."/>
            <person name="Dorjee K."/>
            <person name="Dupes A."/>
            <person name="Elong R."/>
            <person name="Falk J."/>
            <person name="Farina A."/>
            <person name="Faro S."/>
            <person name="Ferguson D."/>
            <person name="Fisher S."/>
            <person name="Foley C.D."/>
            <person name="Franke A."/>
            <person name="Friedrich D."/>
            <person name="Gadbois L."/>
            <person name="Gearin G."/>
            <person name="Gearin C.R."/>
            <person name="Giannoukos G."/>
            <person name="Goode T."/>
            <person name="Graham J."/>
            <person name="Grandbois E."/>
            <person name="Grewal S."/>
            <person name="Gyaltsen K."/>
            <person name="Hafez N."/>
            <person name="Hagos B."/>
            <person name="Hall J."/>
            <person name="Henson C."/>
            <person name="Hollinger A."/>
            <person name="Honan T."/>
            <person name="Huard M.D."/>
            <person name="Hughes L."/>
            <person name="Hurhula B."/>
            <person name="Husby M.E."/>
            <person name="Kamat A."/>
            <person name="Kanga B."/>
            <person name="Kashin S."/>
            <person name="Khazanovich D."/>
            <person name="Kisner P."/>
            <person name="Lance K."/>
            <person name="Lara M."/>
            <person name="Lee W."/>
            <person name="Lennon N."/>
            <person name="Letendre F."/>
            <person name="LeVine R."/>
            <person name="Lipovsky A."/>
            <person name="Liu X."/>
            <person name="Liu J."/>
            <person name="Liu S."/>
            <person name="Lokyitsang T."/>
            <person name="Lokyitsang Y."/>
            <person name="Lubonja R."/>
            <person name="Lui A."/>
            <person name="MacDonald P."/>
            <person name="Magnisalis V."/>
            <person name="Maru K."/>
            <person name="Matthews C."/>
            <person name="McCusker W."/>
            <person name="McDonough S."/>
            <person name="Mehta T."/>
            <person name="Meldrim J."/>
            <person name="Meneus L."/>
            <person name="Mihai O."/>
            <person name="Mihalev A."/>
            <person name="Mihova T."/>
            <person name="Mittelman R."/>
            <person name="Mlenga V."/>
            <person name="Montmayeur A."/>
            <person name="Mulrain L."/>
            <person name="Navidi A."/>
            <person name="Naylor J."/>
            <person name="Negash T."/>
            <person name="Nguyen T."/>
            <person name="Nguyen N."/>
            <person name="Nicol R."/>
            <person name="Norbu C."/>
            <person name="Norbu N."/>
            <person name="Novod N."/>
            <person name="O'Neill B."/>
            <person name="Osman S."/>
            <person name="Markiewicz E."/>
            <person name="Oyono O.L."/>
            <person name="Patti C."/>
            <person name="Phunkhang P."/>
            <person name="Pierre F."/>
            <person name="Priest M."/>
            <person name="Raghuraman S."/>
            <person name="Rege F."/>
            <person name="Reyes R."/>
            <person name="Rise C."/>
            <person name="Rogov P."/>
            <person name="Ross K."/>
            <person name="Ryan E."/>
            <person name="Settipalli S."/>
            <person name="Shea T."/>
            <person name="Sherpa N."/>
            <person name="Shi L."/>
            <person name="Shih D."/>
            <person name="Sparrow T."/>
            <person name="Spaulding J."/>
            <person name="Stalker J."/>
            <person name="Stange-Thomann N."/>
            <person name="Stavropoulos S."/>
            <person name="Stone C."/>
            <person name="Strader C."/>
            <person name="Tesfaye S."/>
            <person name="Thomson T."/>
            <person name="Thoulutsang Y."/>
            <person name="Thoulutsang D."/>
            <person name="Topham K."/>
            <person name="Topping I."/>
            <person name="Tsamla T."/>
            <person name="Vassiliev H."/>
            <person name="Vo A."/>
            <person name="Wangchuk T."/>
            <person name="Wangdi T."/>
            <person name="Weiand M."/>
            <person name="Wilkinson J."/>
            <person name="Wilson A."/>
            <person name="Yadav S."/>
            <person name="Young G."/>
            <person name="Yu Q."/>
            <person name="Zembek L."/>
            <person name="Zhong D."/>
            <person name="Zimmer A."/>
            <person name="Zwirko Z."/>
            <person name="Jaffe D.B."/>
            <person name="Alvarez P."/>
            <person name="Brockman W."/>
            <person name="Butler J."/>
            <person name="Chin C."/>
            <person name="Gnerre S."/>
            <person name="Grabherr M."/>
            <person name="Kleber M."/>
            <person name="Mauceli E."/>
            <person name="MacCallum I."/>
        </authorList>
    </citation>
    <scope>NUCLEOTIDE SEQUENCE [LARGE SCALE GENOMIC DNA]</scope>
    <source>
        <strain evidence="4">Tucson 15081-1352.22</strain>
    </source>
</reference>
<protein>
    <recommendedName>
        <fullName evidence="5">DUF753 domain-containing protein</fullName>
    </recommendedName>
</protein>
<evidence type="ECO:0000313" key="3">
    <source>
        <dbReference type="EMBL" id="KRG03986.1"/>
    </source>
</evidence>
<dbReference type="EMBL" id="CH933808">
    <property type="protein sequence ID" value="KRG03986.1"/>
    <property type="molecule type" value="Genomic_DNA"/>
</dbReference>
<accession>A0A0Q9XGB4</accession>
<dbReference type="Proteomes" id="UP000009192">
    <property type="component" value="Unassembled WGS sequence"/>
</dbReference>
<keyword evidence="2" id="KW-0732">Signal</keyword>
<evidence type="ECO:0000313" key="4">
    <source>
        <dbReference type="Proteomes" id="UP000009192"/>
    </source>
</evidence>
<feature type="signal peptide" evidence="2">
    <location>
        <begin position="1"/>
        <end position="23"/>
    </location>
</feature>
<gene>
    <name evidence="3" type="primary">Dmoj\GI26616</name>
    <name evidence="3" type="ORF">Dmoj_GI26616</name>
</gene>
<keyword evidence="1" id="KW-1133">Transmembrane helix</keyword>
<proteinExistence type="predicted"/>
<dbReference type="AlphaFoldDB" id="A0A0Q9XGB4"/>
<keyword evidence="1" id="KW-0472">Membrane</keyword>
<name>A0A0Q9XGB4_DROMO</name>
<evidence type="ECO:0008006" key="5">
    <source>
        <dbReference type="Google" id="ProtNLM"/>
    </source>
</evidence>
<evidence type="ECO:0000256" key="1">
    <source>
        <dbReference type="SAM" id="Phobius"/>
    </source>
</evidence>